<proteinExistence type="predicted"/>
<evidence type="ECO:0000313" key="1">
    <source>
        <dbReference type="EMBL" id="KAG6432121.1"/>
    </source>
</evidence>
<organism evidence="1">
    <name type="scientific">Salvia splendens</name>
    <name type="common">Scarlet sage</name>
    <dbReference type="NCBI Taxonomy" id="180675"/>
    <lineage>
        <taxon>Eukaryota</taxon>
        <taxon>Viridiplantae</taxon>
        <taxon>Streptophyta</taxon>
        <taxon>Embryophyta</taxon>
        <taxon>Tracheophyta</taxon>
        <taxon>Spermatophyta</taxon>
        <taxon>Magnoliopsida</taxon>
        <taxon>eudicotyledons</taxon>
        <taxon>Gunneridae</taxon>
        <taxon>Pentapetalae</taxon>
        <taxon>asterids</taxon>
        <taxon>lamiids</taxon>
        <taxon>Lamiales</taxon>
        <taxon>Lamiaceae</taxon>
        <taxon>Nepetoideae</taxon>
        <taxon>Mentheae</taxon>
        <taxon>Salviinae</taxon>
        <taxon>Salvia</taxon>
        <taxon>Salvia subgen. Calosphace</taxon>
        <taxon>core Calosphace</taxon>
    </lineage>
</organism>
<gene>
    <name evidence="1" type="ORF">SASPL_103695</name>
</gene>
<reference evidence="1" key="2">
    <citation type="submission" date="2020-08" db="EMBL/GenBank/DDBJ databases">
        <title>Plant Genome Project.</title>
        <authorList>
            <person name="Zhang R.-G."/>
        </authorList>
    </citation>
    <scope>NUCLEOTIDE SEQUENCE</scope>
    <source>
        <strain evidence="1">Huo1</strain>
        <tissue evidence="1">Leaf</tissue>
    </source>
</reference>
<reference evidence="1" key="1">
    <citation type="submission" date="2018-01" db="EMBL/GenBank/DDBJ databases">
        <authorList>
            <person name="Mao J.F."/>
        </authorList>
    </citation>
    <scope>NUCLEOTIDE SEQUENCE</scope>
    <source>
        <strain evidence="1">Huo1</strain>
        <tissue evidence="1">Leaf</tissue>
    </source>
</reference>
<evidence type="ECO:0000313" key="2">
    <source>
        <dbReference type="Proteomes" id="UP000298416"/>
    </source>
</evidence>
<comment type="caution">
    <text evidence="1">The sequence shown here is derived from an EMBL/GenBank/DDBJ whole genome shotgun (WGS) entry which is preliminary data.</text>
</comment>
<name>A0A8X8YLG3_SALSN</name>
<accession>A0A8X8YLG3</accession>
<dbReference type="EMBL" id="PNBA02000002">
    <property type="protein sequence ID" value="KAG6432121.1"/>
    <property type="molecule type" value="Genomic_DNA"/>
</dbReference>
<dbReference type="Proteomes" id="UP000298416">
    <property type="component" value="Unassembled WGS sequence"/>
</dbReference>
<dbReference type="AlphaFoldDB" id="A0A8X8YLG3"/>
<sequence>MTQCNDYYIREGMRENENEKKKRLECLEPRIIVIALDKIEQLAQDEEQDLILKEHQFTLLDVDNPIHL</sequence>
<protein>
    <submittedName>
        <fullName evidence="1">Uncharacterized protein</fullName>
    </submittedName>
</protein>
<keyword evidence="2" id="KW-1185">Reference proteome</keyword>